<keyword evidence="2" id="KW-1185">Reference proteome</keyword>
<feature type="non-terminal residue" evidence="1">
    <location>
        <position position="1"/>
    </location>
</feature>
<evidence type="ECO:0000313" key="1">
    <source>
        <dbReference type="EMBL" id="MEL0631023.1"/>
    </source>
</evidence>
<gene>
    <name evidence="1" type="ORF">V6256_15735</name>
</gene>
<dbReference type="InterPro" id="IPR029052">
    <property type="entry name" value="Metallo-depent_PP-like"/>
</dbReference>
<name>A0ABU9GUM4_9GAMM</name>
<dbReference type="EMBL" id="JBAKAZ010000330">
    <property type="protein sequence ID" value="MEL0631023.1"/>
    <property type="molecule type" value="Genomic_DNA"/>
</dbReference>
<comment type="caution">
    <text evidence="1">The sequence shown here is derived from an EMBL/GenBank/DDBJ whole genome shotgun (WGS) entry which is preliminary data.</text>
</comment>
<feature type="non-terminal residue" evidence="1">
    <location>
        <position position="74"/>
    </location>
</feature>
<accession>A0ABU9GUM4</accession>
<proteinExistence type="predicted"/>
<reference evidence="1 2" key="1">
    <citation type="submission" date="2024-02" db="EMBL/GenBank/DDBJ databases">
        <title>Bacteria isolated from the canopy kelp, Nereocystis luetkeana.</title>
        <authorList>
            <person name="Pfister C.A."/>
            <person name="Younker I.T."/>
            <person name="Light S.H."/>
        </authorList>
    </citation>
    <scope>NUCLEOTIDE SEQUENCE [LARGE SCALE GENOMIC DNA]</scope>
    <source>
        <strain evidence="1 2">TI.1.05</strain>
    </source>
</reference>
<dbReference type="SUPFAM" id="SSF56300">
    <property type="entry name" value="Metallo-dependent phosphatases"/>
    <property type="match status" value="1"/>
</dbReference>
<sequence length="74" mass="8261">LQGNINLLQITDTDLFADHTVDLLGIKRVDSYDAVIKHAKKYTEQCSAVLCTGDLSQDHSSQSYSDFSERIKSL</sequence>
<dbReference type="Gene3D" id="3.60.21.10">
    <property type="match status" value="1"/>
</dbReference>
<protein>
    <submittedName>
        <fullName evidence="1">3',5'-cyclic-AMP phosphodiesterase</fullName>
    </submittedName>
</protein>
<organism evidence="1 2">
    <name type="scientific">Psychromonas aquatilis</name>
    <dbReference type="NCBI Taxonomy" id="2005072"/>
    <lineage>
        <taxon>Bacteria</taxon>
        <taxon>Pseudomonadati</taxon>
        <taxon>Pseudomonadota</taxon>
        <taxon>Gammaproteobacteria</taxon>
        <taxon>Alteromonadales</taxon>
        <taxon>Psychromonadaceae</taxon>
        <taxon>Psychromonas</taxon>
    </lineage>
</organism>
<dbReference type="Proteomes" id="UP001369082">
    <property type="component" value="Unassembled WGS sequence"/>
</dbReference>
<evidence type="ECO:0000313" key="2">
    <source>
        <dbReference type="Proteomes" id="UP001369082"/>
    </source>
</evidence>